<dbReference type="PROSITE" id="PS51382">
    <property type="entry name" value="SPX"/>
    <property type="match status" value="1"/>
</dbReference>
<dbReference type="PANTHER" id="PTHR45978">
    <property type="entry name" value="SPX DOMAIN-CONTAINING PROTEIN 3"/>
    <property type="match status" value="1"/>
</dbReference>
<dbReference type="PANTHER" id="PTHR45978:SF7">
    <property type="entry name" value="SPX DOMAIN-CONTAINING PROTEIN 4"/>
    <property type="match status" value="1"/>
</dbReference>
<proteinExistence type="predicted"/>
<dbReference type="Pfam" id="PF03105">
    <property type="entry name" value="SPX"/>
    <property type="match status" value="2"/>
</dbReference>
<dbReference type="InterPro" id="IPR031142">
    <property type="entry name" value="SPX_prot"/>
</dbReference>
<evidence type="ECO:0000313" key="2">
    <source>
        <dbReference type="EMBL" id="KAH7280359.1"/>
    </source>
</evidence>
<evidence type="ECO:0000259" key="1">
    <source>
        <dbReference type="PROSITE" id="PS51382"/>
    </source>
</evidence>
<dbReference type="EMBL" id="CM035442">
    <property type="protein sequence ID" value="KAH7280359.1"/>
    <property type="molecule type" value="Genomic_DNA"/>
</dbReference>
<feature type="domain" description="SPX" evidence="1">
    <location>
        <begin position="1"/>
        <end position="186"/>
    </location>
</feature>
<accession>A0A8T2Q9C4</accession>
<dbReference type="OMA" id="CEGDHIC"/>
<gene>
    <name evidence="2" type="ORF">KP509_37G063600</name>
</gene>
<dbReference type="Proteomes" id="UP000825935">
    <property type="component" value="Chromosome 37"/>
</dbReference>
<sequence length="305" mass="35113">MKFGKRLQCLVDDSLPEWRDKFISYKRLKKALNLIIPRDDIPLSFSLCEGDHICTRHGCKWSSEQLPTLEHLGSLFCRRLASAEESFMALLFAEIEKVNAFFIEKEEEFVIRFQETKGKLEKLQEMWGNNLELSQETIEVQKAIVNIHGEMVLLENYSALNFTGLAKIIKKHDKKTGGGLRMPLVQCILQEPFFATDILSRLVQECEGVLRFLFPHSSFNHGRPTNDVEQAINYDRALIYTEVSGVFLDDDNVTRIRRNTMAAWHVTKEIRKGSSTYNLFSVPPFGDVEFDDEVCCKSVMMEQAC</sequence>
<dbReference type="InterPro" id="IPR004331">
    <property type="entry name" value="SPX_dom"/>
</dbReference>
<reference evidence="2" key="1">
    <citation type="submission" date="2021-08" db="EMBL/GenBank/DDBJ databases">
        <title>WGS assembly of Ceratopteris richardii.</title>
        <authorList>
            <person name="Marchant D.B."/>
            <person name="Chen G."/>
            <person name="Jenkins J."/>
            <person name="Shu S."/>
            <person name="Leebens-Mack J."/>
            <person name="Grimwood J."/>
            <person name="Schmutz J."/>
            <person name="Soltis P."/>
            <person name="Soltis D."/>
            <person name="Chen Z.-H."/>
        </authorList>
    </citation>
    <scope>NUCLEOTIDE SEQUENCE</scope>
    <source>
        <strain evidence="2">Whitten #5841</strain>
        <tissue evidence="2">Leaf</tissue>
    </source>
</reference>
<dbReference type="CDD" id="cd14481">
    <property type="entry name" value="SPX_AtSPX1_like"/>
    <property type="match status" value="1"/>
</dbReference>
<dbReference type="AlphaFoldDB" id="A0A8T2Q9C4"/>
<protein>
    <recommendedName>
        <fullName evidence="1">SPX domain-containing protein</fullName>
    </recommendedName>
</protein>
<comment type="caution">
    <text evidence="2">The sequence shown here is derived from an EMBL/GenBank/DDBJ whole genome shotgun (WGS) entry which is preliminary data.</text>
</comment>
<dbReference type="OrthoDB" id="6493944at2759"/>
<dbReference type="GO" id="GO:0016036">
    <property type="term" value="P:cellular response to phosphate starvation"/>
    <property type="evidence" value="ECO:0007669"/>
    <property type="project" value="InterPro"/>
</dbReference>
<name>A0A8T2Q9C4_CERRI</name>
<organism evidence="2 3">
    <name type="scientific">Ceratopteris richardii</name>
    <name type="common">Triangle waterfern</name>
    <dbReference type="NCBI Taxonomy" id="49495"/>
    <lineage>
        <taxon>Eukaryota</taxon>
        <taxon>Viridiplantae</taxon>
        <taxon>Streptophyta</taxon>
        <taxon>Embryophyta</taxon>
        <taxon>Tracheophyta</taxon>
        <taxon>Polypodiopsida</taxon>
        <taxon>Polypodiidae</taxon>
        <taxon>Polypodiales</taxon>
        <taxon>Pteridineae</taxon>
        <taxon>Pteridaceae</taxon>
        <taxon>Parkerioideae</taxon>
        <taxon>Ceratopteris</taxon>
    </lineage>
</organism>
<evidence type="ECO:0000313" key="3">
    <source>
        <dbReference type="Proteomes" id="UP000825935"/>
    </source>
</evidence>
<keyword evidence="3" id="KW-1185">Reference proteome</keyword>